<evidence type="ECO:0000313" key="3">
    <source>
        <dbReference type="Proteomes" id="UP000276260"/>
    </source>
</evidence>
<keyword evidence="1" id="KW-0812">Transmembrane</keyword>
<accession>A0A3P3QQD1</accession>
<protein>
    <recommendedName>
        <fullName evidence="4">NfeD family protein</fullName>
    </recommendedName>
</protein>
<name>A0A3P3QQD1_9GAMM</name>
<dbReference type="EMBL" id="RRCF01000001">
    <property type="protein sequence ID" value="RRJ23404.1"/>
    <property type="molecule type" value="Genomic_DNA"/>
</dbReference>
<organism evidence="2 3">
    <name type="scientific">Rheinheimera mesophila</name>
    <dbReference type="NCBI Taxonomy" id="1547515"/>
    <lineage>
        <taxon>Bacteria</taxon>
        <taxon>Pseudomonadati</taxon>
        <taxon>Pseudomonadota</taxon>
        <taxon>Gammaproteobacteria</taxon>
        <taxon>Chromatiales</taxon>
        <taxon>Chromatiaceae</taxon>
        <taxon>Rheinheimera</taxon>
    </lineage>
</organism>
<dbReference type="RefSeq" id="WP_046521266.1">
    <property type="nucleotide sequence ID" value="NZ_LAVS01000091.1"/>
</dbReference>
<feature type="transmembrane region" description="Helical" evidence="1">
    <location>
        <begin position="55"/>
        <end position="73"/>
    </location>
</feature>
<keyword evidence="1" id="KW-0472">Membrane</keyword>
<evidence type="ECO:0000313" key="2">
    <source>
        <dbReference type="EMBL" id="RRJ23404.1"/>
    </source>
</evidence>
<keyword evidence="3" id="KW-1185">Reference proteome</keyword>
<feature type="transmembrane region" description="Helical" evidence="1">
    <location>
        <begin position="6"/>
        <end position="24"/>
    </location>
</feature>
<feature type="transmembrane region" description="Helical" evidence="1">
    <location>
        <begin position="31"/>
        <end position="49"/>
    </location>
</feature>
<proteinExistence type="predicted"/>
<dbReference type="OrthoDB" id="7863671at2"/>
<evidence type="ECO:0008006" key="4">
    <source>
        <dbReference type="Google" id="ProtNLM"/>
    </source>
</evidence>
<gene>
    <name evidence="2" type="ORF">EIK76_04870</name>
</gene>
<reference evidence="2 3" key="1">
    <citation type="submission" date="2018-11" db="EMBL/GenBank/DDBJ databases">
        <title>Draft genome analysis of Rheinheimera mesophila isolated from an industrial waste site.</title>
        <authorList>
            <person name="Yu Q."/>
            <person name="Qi Y."/>
            <person name="Zhang H."/>
            <person name="Lu Y."/>
            <person name="Pu J."/>
        </authorList>
    </citation>
    <scope>NUCLEOTIDE SEQUENCE [LARGE SCALE GENOMIC DNA]</scope>
    <source>
        <strain evidence="2 3">IITR13</strain>
    </source>
</reference>
<evidence type="ECO:0000256" key="1">
    <source>
        <dbReference type="SAM" id="Phobius"/>
    </source>
</evidence>
<keyword evidence="1" id="KW-1133">Transmembrane helix</keyword>
<dbReference type="AlphaFoldDB" id="A0A3P3QQD1"/>
<comment type="caution">
    <text evidence="2">The sequence shown here is derived from an EMBL/GenBank/DDBJ whole genome shotgun (WGS) entry which is preliminary data.</text>
</comment>
<sequence length="157" mass="16880">MELNLLSGLLLLALLCLALLPFAIPGVLEVLLALAIGAFINAALLWFGWLPQQVSLVLLSLAIFTALSAVLLWKPLRKLQKTGVRLQEDSAISDFVGTELILTEKASKDSDSHIQFCGLEWRVRLDPAEIASSIEAGQAVLISSASVGFLLVKSKSL</sequence>
<dbReference type="Proteomes" id="UP000276260">
    <property type="component" value="Unassembled WGS sequence"/>
</dbReference>